<evidence type="ECO:0000256" key="5">
    <source>
        <dbReference type="ARBA" id="ARBA00023136"/>
    </source>
</evidence>
<dbReference type="GO" id="GO:0005783">
    <property type="term" value="C:endoplasmic reticulum"/>
    <property type="evidence" value="ECO:0007669"/>
    <property type="project" value="TreeGrafter"/>
</dbReference>
<feature type="region of interest" description="Disordered" evidence="12">
    <location>
        <begin position="328"/>
        <end position="369"/>
    </location>
</feature>
<dbReference type="OrthoDB" id="9909019at2759"/>
<evidence type="ECO:0000256" key="6">
    <source>
        <dbReference type="ARBA" id="ARBA00023139"/>
    </source>
</evidence>
<sequence>MTRAREGPLLLRNWFLRALGFSRRDQGIFLLALATLIVPNALFGLYIAPWMWTHANPPSVIIWALLLLSTFSMHLTTSLLEPGYLPKNLDAPTNSAPVPATRPLSSLQCSIQQPPGELQPQVLPPNYPFNGEFITDVRSVLVNGWDVKIKYCVTCRTWRTPRCSHCSTCGRCVEVFDHHCPYVGTCVGKRNYRFFYFFLVSVLTLAAYVFACSLAMLVIESFSLTGGFWSSVQHHPVNTALVIFCFVIMMSLCSLTMYHTILILQNMTTHDQMRESGYKFRQANSTAPYDQGSVLENCWYVLCRPIEASKVGNWQPLALDIPTCERDLEAQRSQRPPQSSSTSQQPLIPQHSGSILTADPLSPMQPLQPYRQAPNLQISLPSSSQPVMMVPNTTNRNSTSNNFDITSPRSDYETADLGLSLPPPNFSIAPKGSVQPFFLRSA</sequence>
<keyword evidence="7" id="KW-0449">Lipoprotein</keyword>
<dbReference type="Proteomes" id="UP000320475">
    <property type="component" value="Unassembled WGS sequence"/>
</dbReference>
<dbReference type="PANTHER" id="PTHR22883:SF43">
    <property type="entry name" value="PALMITOYLTRANSFERASE APP"/>
    <property type="match status" value="1"/>
</dbReference>
<feature type="transmembrane region" description="Helical" evidence="11">
    <location>
        <begin position="27"/>
        <end position="48"/>
    </location>
</feature>
<evidence type="ECO:0000256" key="7">
    <source>
        <dbReference type="ARBA" id="ARBA00023288"/>
    </source>
</evidence>
<protein>
    <recommendedName>
        <fullName evidence="11">Palmitoyltransferase</fullName>
        <ecNumber evidence="11">2.3.1.225</ecNumber>
    </recommendedName>
</protein>
<organism evidence="14 15">
    <name type="scientific">Synchytrium endobioticum</name>
    <dbReference type="NCBI Taxonomy" id="286115"/>
    <lineage>
        <taxon>Eukaryota</taxon>
        <taxon>Fungi</taxon>
        <taxon>Fungi incertae sedis</taxon>
        <taxon>Chytridiomycota</taxon>
        <taxon>Chytridiomycota incertae sedis</taxon>
        <taxon>Chytridiomycetes</taxon>
        <taxon>Synchytriales</taxon>
        <taxon>Synchytriaceae</taxon>
        <taxon>Synchytrium</taxon>
    </lineage>
</organism>
<dbReference type="EC" id="2.3.1.225" evidence="11"/>
<evidence type="ECO:0000256" key="3">
    <source>
        <dbReference type="ARBA" id="ARBA00022692"/>
    </source>
</evidence>
<feature type="transmembrane region" description="Helical" evidence="11">
    <location>
        <begin position="60"/>
        <end position="80"/>
    </location>
</feature>
<evidence type="ECO:0000259" key="13">
    <source>
        <dbReference type="Pfam" id="PF01529"/>
    </source>
</evidence>
<evidence type="ECO:0000256" key="1">
    <source>
        <dbReference type="ARBA" id="ARBA00004127"/>
    </source>
</evidence>
<gene>
    <name evidence="14" type="ORF">SeLEV6574_g01839</name>
</gene>
<keyword evidence="2 11" id="KW-0808">Transferase</keyword>
<keyword evidence="5 11" id="KW-0472">Membrane</keyword>
<evidence type="ECO:0000313" key="15">
    <source>
        <dbReference type="Proteomes" id="UP000320475"/>
    </source>
</evidence>
<evidence type="ECO:0000256" key="11">
    <source>
        <dbReference type="RuleBase" id="RU079119"/>
    </source>
</evidence>
<dbReference type="GO" id="GO:0006612">
    <property type="term" value="P:protein targeting to membrane"/>
    <property type="evidence" value="ECO:0007669"/>
    <property type="project" value="TreeGrafter"/>
</dbReference>
<proteinExistence type="inferred from homology"/>
<dbReference type="EMBL" id="QEAM01000045">
    <property type="protein sequence ID" value="TPX48789.1"/>
    <property type="molecule type" value="Genomic_DNA"/>
</dbReference>
<dbReference type="GO" id="GO:0019706">
    <property type="term" value="F:protein-cysteine S-palmitoyltransferase activity"/>
    <property type="evidence" value="ECO:0007669"/>
    <property type="project" value="UniProtKB-EC"/>
</dbReference>
<dbReference type="InterPro" id="IPR001594">
    <property type="entry name" value="Palmitoyltrfase_DHHC"/>
</dbReference>
<evidence type="ECO:0000256" key="9">
    <source>
        <dbReference type="ARBA" id="ARBA00023463"/>
    </source>
</evidence>
<keyword evidence="8 11" id="KW-0012">Acyltransferase</keyword>
<keyword evidence="6" id="KW-0564">Palmitate</keyword>
<comment type="caution">
    <text evidence="14">The sequence shown here is derived from an EMBL/GenBank/DDBJ whole genome shotgun (WGS) entry which is preliminary data.</text>
</comment>
<name>A0A507DAS6_9FUNG</name>
<dbReference type="PANTHER" id="PTHR22883">
    <property type="entry name" value="ZINC FINGER DHHC DOMAIN CONTAINING PROTEIN"/>
    <property type="match status" value="1"/>
</dbReference>
<comment type="catalytic activity">
    <reaction evidence="10 11">
        <text>L-cysteinyl-[protein] + hexadecanoyl-CoA = S-hexadecanoyl-L-cysteinyl-[protein] + CoA</text>
        <dbReference type="Rhea" id="RHEA:36683"/>
        <dbReference type="Rhea" id="RHEA-COMP:10131"/>
        <dbReference type="Rhea" id="RHEA-COMP:11032"/>
        <dbReference type="ChEBI" id="CHEBI:29950"/>
        <dbReference type="ChEBI" id="CHEBI:57287"/>
        <dbReference type="ChEBI" id="CHEBI:57379"/>
        <dbReference type="ChEBI" id="CHEBI:74151"/>
        <dbReference type="EC" id="2.3.1.225"/>
    </reaction>
</comment>
<evidence type="ECO:0000256" key="8">
    <source>
        <dbReference type="ARBA" id="ARBA00023315"/>
    </source>
</evidence>
<feature type="transmembrane region" description="Helical" evidence="11">
    <location>
        <begin position="194"/>
        <end position="219"/>
    </location>
</feature>
<dbReference type="PROSITE" id="PS50216">
    <property type="entry name" value="DHHC"/>
    <property type="match status" value="1"/>
</dbReference>
<dbReference type="GO" id="GO:0005794">
    <property type="term" value="C:Golgi apparatus"/>
    <property type="evidence" value="ECO:0007669"/>
    <property type="project" value="TreeGrafter"/>
</dbReference>
<comment type="similarity">
    <text evidence="9">Belongs to the DHHC palmitoyltransferase family. ERF2/ZDHHC9 subfamily.</text>
</comment>
<dbReference type="InterPro" id="IPR039859">
    <property type="entry name" value="PFA4/ZDH16/20/ERF2-like"/>
</dbReference>
<evidence type="ECO:0000313" key="14">
    <source>
        <dbReference type="EMBL" id="TPX48789.1"/>
    </source>
</evidence>
<dbReference type="VEuPathDB" id="FungiDB:SeMB42_g06940"/>
<evidence type="ECO:0000256" key="2">
    <source>
        <dbReference type="ARBA" id="ARBA00022679"/>
    </source>
</evidence>
<accession>A0A507DAS6</accession>
<evidence type="ECO:0000256" key="10">
    <source>
        <dbReference type="ARBA" id="ARBA00048048"/>
    </source>
</evidence>
<feature type="compositionally biased region" description="Low complexity" evidence="12">
    <location>
        <begin position="333"/>
        <end position="346"/>
    </location>
</feature>
<comment type="domain">
    <text evidence="11">The DHHC domain is required for palmitoyltransferase activity.</text>
</comment>
<keyword evidence="4 11" id="KW-1133">Transmembrane helix</keyword>
<feature type="transmembrane region" description="Helical" evidence="11">
    <location>
        <begin position="239"/>
        <end position="264"/>
    </location>
</feature>
<reference evidence="14 15" key="1">
    <citation type="journal article" date="2019" name="Sci. Rep.">
        <title>Comparative genomics of chytrid fungi reveal insights into the obligate biotrophic and pathogenic lifestyle of Synchytrium endobioticum.</title>
        <authorList>
            <person name="van de Vossenberg B.T.L.H."/>
            <person name="Warris S."/>
            <person name="Nguyen H.D.T."/>
            <person name="van Gent-Pelzer M.P.E."/>
            <person name="Joly D.L."/>
            <person name="van de Geest H.C."/>
            <person name="Bonants P.J.M."/>
            <person name="Smith D.S."/>
            <person name="Levesque C.A."/>
            <person name="van der Lee T.A.J."/>
        </authorList>
    </citation>
    <scope>NUCLEOTIDE SEQUENCE [LARGE SCALE GENOMIC DNA]</scope>
    <source>
        <strain evidence="14 15">LEV6574</strain>
    </source>
</reference>
<feature type="domain" description="Palmitoyltransferase DHHC" evidence="13">
    <location>
        <begin position="149"/>
        <end position="275"/>
    </location>
</feature>
<keyword evidence="3 11" id="KW-0812">Transmembrane</keyword>
<evidence type="ECO:0000256" key="4">
    <source>
        <dbReference type="ARBA" id="ARBA00022989"/>
    </source>
</evidence>
<comment type="subcellular location">
    <subcellularLocation>
        <location evidence="1">Endomembrane system</location>
        <topology evidence="1">Multi-pass membrane protein</topology>
    </subcellularLocation>
</comment>
<dbReference type="Pfam" id="PF01529">
    <property type="entry name" value="DHHC"/>
    <property type="match status" value="1"/>
</dbReference>
<dbReference type="AlphaFoldDB" id="A0A507DAS6"/>
<evidence type="ECO:0000256" key="12">
    <source>
        <dbReference type="SAM" id="MobiDB-lite"/>
    </source>
</evidence>